<comment type="function">
    <text evidence="2">Involved in the biosynthesis of 5-hydroxyectoine, called compatible solute, which helps organisms to survive extreme osmotic stress by acting as a highly soluble organic osmolyte. Catalyzes the 2-oxoglutarate-dependent selective hydroxylation of L-ectoine to yield (4S,5S)-5-hydroxyectoine.</text>
</comment>
<keyword evidence="5" id="KW-0479">Metal-binding</keyword>
<evidence type="ECO:0000256" key="2">
    <source>
        <dbReference type="ARBA" id="ARBA00004063"/>
    </source>
</evidence>
<evidence type="ECO:0000256" key="8">
    <source>
        <dbReference type="ARBA" id="ARBA00023004"/>
    </source>
</evidence>
<keyword evidence="7 11" id="KW-0560">Oxidoreductase</keyword>
<comment type="cofactor">
    <cofactor evidence="1">
        <name>Fe(2+)</name>
        <dbReference type="ChEBI" id="CHEBI:29033"/>
    </cofactor>
</comment>
<dbReference type="RefSeq" id="WP_348827026.1">
    <property type="nucleotide sequence ID" value="NZ_CP098827.1"/>
</dbReference>
<dbReference type="EMBL" id="CP098827">
    <property type="protein sequence ID" value="XBO70294.1"/>
    <property type="molecule type" value="Genomic_DNA"/>
</dbReference>
<sequence>MTYAPNQLSIRSDDGYPTRLDAPMGNIARHCPVVHATPEQRQAGPLDEQELAAFEERGFLWFDSFFEADDIEPFFDELSAMERDPELTGSDKVITDPVSGAIRSVFGMHELSERFDRLTRSPQLLKIVEQLLGGGVYVHQSRINDKAGFQGSGFDWHSDFETWHAEDGMPGMRALSVSLMLTDNGEFNGPLMLVPGSHRQFVPTVGRTPDQNWETSLKAQHIGVPTREQLGPIIEKQGIEAPKGPAGSILLFDCNALHASNSNLSPWPRSNLFFVYNSVDNRLVTPFGAKSPRPEHLAARERTPALG</sequence>
<organism evidence="11">
    <name type="scientific">Halomonas sp. RT37</name>
    <dbReference type="NCBI Taxonomy" id="2950872"/>
    <lineage>
        <taxon>Bacteria</taxon>
        <taxon>Pseudomonadati</taxon>
        <taxon>Pseudomonadota</taxon>
        <taxon>Gammaproteobacteria</taxon>
        <taxon>Oceanospirillales</taxon>
        <taxon>Halomonadaceae</taxon>
        <taxon>Halomonas</taxon>
    </lineage>
</organism>
<dbReference type="NCBIfam" id="TIGR02408">
    <property type="entry name" value="ectoine_ThpD"/>
    <property type="match status" value="1"/>
</dbReference>
<evidence type="ECO:0000256" key="1">
    <source>
        <dbReference type="ARBA" id="ARBA00001954"/>
    </source>
</evidence>
<protein>
    <recommendedName>
        <fullName evidence="10">Ectoine hydroxylase</fullName>
        <ecNumber evidence="10">1.14.11.55</ecNumber>
    </recommendedName>
</protein>
<evidence type="ECO:0000256" key="3">
    <source>
        <dbReference type="ARBA" id="ARBA00007851"/>
    </source>
</evidence>
<evidence type="ECO:0000256" key="10">
    <source>
        <dbReference type="NCBIfam" id="TIGR02408"/>
    </source>
</evidence>
<dbReference type="GO" id="GO:0016706">
    <property type="term" value="F:2-oxoglutarate-dependent dioxygenase activity"/>
    <property type="evidence" value="ECO:0007669"/>
    <property type="project" value="InterPro"/>
</dbReference>
<evidence type="ECO:0000256" key="6">
    <source>
        <dbReference type="ARBA" id="ARBA00022964"/>
    </source>
</evidence>
<evidence type="ECO:0000256" key="5">
    <source>
        <dbReference type="ARBA" id="ARBA00022723"/>
    </source>
</evidence>
<evidence type="ECO:0000313" key="11">
    <source>
        <dbReference type="EMBL" id="XBO70294.1"/>
    </source>
</evidence>
<dbReference type="EC" id="1.14.11.55" evidence="10"/>
<comment type="catalytic activity">
    <reaction evidence="9">
        <text>L-ectoine + 2-oxoglutarate + O2 = 5-hydroxyectoine + succinate + CO2</text>
        <dbReference type="Rhea" id="RHEA:45740"/>
        <dbReference type="ChEBI" id="CHEBI:15379"/>
        <dbReference type="ChEBI" id="CHEBI:16526"/>
        <dbReference type="ChEBI" id="CHEBI:16810"/>
        <dbReference type="ChEBI" id="CHEBI:30031"/>
        <dbReference type="ChEBI" id="CHEBI:58515"/>
        <dbReference type="ChEBI" id="CHEBI:85413"/>
        <dbReference type="EC" id="1.14.11.55"/>
    </reaction>
</comment>
<dbReference type="Gene3D" id="2.60.120.620">
    <property type="entry name" value="q2cbj1_9rhob like domain"/>
    <property type="match status" value="1"/>
</dbReference>
<dbReference type="InterPro" id="IPR008775">
    <property type="entry name" value="Phytyl_CoA_dOase-like"/>
</dbReference>
<accession>A0AAU7KFD0</accession>
<evidence type="ECO:0000256" key="7">
    <source>
        <dbReference type="ARBA" id="ARBA00023002"/>
    </source>
</evidence>
<dbReference type="SUPFAM" id="SSF51197">
    <property type="entry name" value="Clavaminate synthase-like"/>
    <property type="match status" value="1"/>
</dbReference>
<proteinExistence type="inferred from homology"/>
<dbReference type="Pfam" id="PF05721">
    <property type="entry name" value="PhyH"/>
    <property type="match status" value="1"/>
</dbReference>
<comment type="subunit">
    <text evidence="4">Homodimer.</text>
</comment>
<reference evidence="11" key="1">
    <citation type="submission" date="2022-06" db="EMBL/GenBank/DDBJ databases">
        <title>A novel DMS-producing enzyme.</title>
        <authorList>
            <person name="Zhang Y."/>
        </authorList>
    </citation>
    <scope>NUCLEOTIDE SEQUENCE</scope>
    <source>
        <strain evidence="11">RT37</strain>
    </source>
</reference>
<keyword evidence="8" id="KW-0408">Iron</keyword>
<name>A0AAU7KFD0_9GAMM</name>
<dbReference type="InterPro" id="IPR012774">
    <property type="entry name" value="EctD"/>
</dbReference>
<gene>
    <name evidence="11" type="primary">thpD</name>
    <name evidence="11" type="ORF">NFG58_16985</name>
</gene>
<comment type="similarity">
    <text evidence="3">Belongs to the PhyH family. EctD subfamily.</text>
</comment>
<evidence type="ECO:0000256" key="4">
    <source>
        <dbReference type="ARBA" id="ARBA00011738"/>
    </source>
</evidence>
<dbReference type="PANTHER" id="PTHR20883:SF48">
    <property type="entry name" value="ECTOINE DIOXYGENASE"/>
    <property type="match status" value="1"/>
</dbReference>
<dbReference type="GO" id="GO:0005506">
    <property type="term" value="F:iron ion binding"/>
    <property type="evidence" value="ECO:0007669"/>
    <property type="project" value="UniProtKB-ARBA"/>
</dbReference>
<dbReference type="AlphaFoldDB" id="A0AAU7KFD0"/>
<evidence type="ECO:0000256" key="9">
    <source>
        <dbReference type="ARBA" id="ARBA00049228"/>
    </source>
</evidence>
<dbReference type="PANTHER" id="PTHR20883">
    <property type="entry name" value="PHYTANOYL-COA DIOXYGENASE DOMAIN CONTAINING 1"/>
    <property type="match status" value="1"/>
</dbReference>
<keyword evidence="6" id="KW-0223">Dioxygenase</keyword>